<evidence type="ECO:0000313" key="8">
    <source>
        <dbReference type="EMBL" id="MCQ5120824.1"/>
    </source>
</evidence>
<feature type="transmembrane region" description="Helical" evidence="7">
    <location>
        <begin position="188"/>
        <end position="212"/>
    </location>
</feature>
<dbReference type="RefSeq" id="WP_256197261.1">
    <property type="nucleotide sequence ID" value="NZ_JANGCH010000001.1"/>
</dbReference>
<dbReference type="PANTHER" id="PTHR43549:SF3">
    <property type="entry name" value="MULTIDRUG RESISTANCE PROTEIN YPNP-RELATED"/>
    <property type="match status" value="1"/>
</dbReference>
<keyword evidence="5 7" id="KW-1133">Transmembrane helix</keyword>
<keyword evidence="3" id="KW-1003">Cell membrane</keyword>
<feature type="transmembrane region" description="Helical" evidence="7">
    <location>
        <begin position="383"/>
        <end position="405"/>
    </location>
</feature>
<keyword evidence="2" id="KW-0813">Transport</keyword>
<feature type="transmembrane region" description="Helical" evidence="7">
    <location>
        <begin position="312"/>
        <end position="335"/>
    </location>
</feature>
<feature type="transmembrane region" description="Helical" evidence="7">
    <location>
        <begin position="131"/>
        <end position="151"/>
    </location>
</feature>
<feature type="transmembrane region" description="Helical" evidence="7">
    <location>
        <begin position="51"/>
        <end position="76"/>
    </location>
</feature>
<feature type="transmembrane region" description="Helical" evidence="7">
    <location>
        <begin position="355"/>
        <end position="376"/>
    </location>
</feature>
<reference evidence="8 9" key="1">
    <citation type="submission" date="2022-06" db="EMBL/GenBank/DDBJ databases">
        <title>Isolation of gut microbiota from human fecal samples.</title>
        <authorList>
            <person name="Pamer E.G."/>
            <person name="Barat B."/>
            <person name="Waligurski E."/>
            <person name="Medina S."/>
            <person name="Paddock L."/>
            <person name="Mostad J."/>
        </authorList>
    </citation>
    <scope>NUCLEOTIDE SEQUENCE [LARGE SCALE GENOMIC DNA]</scope>
    <source>
        <strain evidence="8 9">DFI.6.1</strain>
    </source>
</reference>
<accession>A0ABT1SHZ4</accession>
<evidence type="ECO:0000256" key="2">
    <source>
        <dbReference type="ARBA" id="ARBA00022448"/>
    </source>
</evidence>
<comment type="caution">
    <text evidence="8">The sequence shown here is derived from an EMBL/GenBank/DDBJ whole genome shotgun (WGS) entry which is preliminary data.</text>
</comment>
<evidence type="ECO:0000256" key="1">
    <source>
        <dbReference type="ARBA" id="ARBA00004651"/>
    </source>
</evidence>
<evidence type="ECO:0000256" key="7">
    <source>
        <dbReference type="SAM" id="Phobius"/>
    </source>
</evidence>
<dbReference type="Proteomes" id="UP001524435">
    <property type="component" value="Unassembled WGS sequence"/>
</dbReference>
<dbReference type="PIRSF" id="PIRSF006603">
    <property type="entry name" value="DinF"/>
    <property type="match status" value="1"/>
</dbReference>
<dbReference type="InterPro" id="IPR052031">
    <property type="entry name" value="Membrane_Transporter-Flippase"/>
</dbReference>
<feature type="transmembrane region" description="Helical" evidence="7">
    <location>
        <begin position="12"/>
        <end position="31"/>
    </location>
</feature>
<dbReference type="Pfam" id="PF01554">
    <property type="entry name" value="MatE"/>
    <property type="match status" value="2"/>
</dbReference>
<comment type="subcellular location">
    <subcellularLocation>
        <location evidence="1">Cell membrane</location>
        <topology evidence="1">Multi-pass membrane protein</topology>
    </subcellularLocation>
</comment>
<evidence type="ECO:0000256" key="5">
    <source>
        <dbReference type="ARBA" id="ARBA00022989"/>
    </source>
</evidence>
<evidence type="ECO:0000256" key="4">
    <source>
        <dbReference type="ARBA" id="ARBA00022692"/>
    </source>
</evidence>
<dbReference type="PANTHER" id="PTHR43549">
    <property type="entry name" value="MULTIDRUG RESISTANCE PROTEIN YPNP-RELATED"/>
    <property type="match status" value="1"/>
</dbReference>
<evidence type="ECO:0000313" key="9">
    <source>
        <dbReference type="Proteomes" id="UP001524435"/>
    </source>
</evidence>
<proteinExistence type="predicted"/>
<name>A0ABT1SHZ4_9FIRM</name>
<keyword evidence="9" id="KW-1185">Reference proteome</keyword>
<gene>
    <name evidence="8" type="ORF">NE663_00945</name>
</gene>
<organism evidence="8 9">
    <name type="scientific">Massilicoli timonensis</name>
    <dbReference type="NCBI Taxonomy" id="2015901"/>
    <lineage>
        <taxon>Bacteria</taxon>
        <taxon>Bacillati</taxon>
        <taxon>Bacillota</taxon>
        <taxon>Erysipelotrichia</taxon>
        <taxon>Erysipelotrichales</taxon>
        <taxon>Erysipelotrichaceae</taxon>
        <taxon>Massilicoli</taxon>
    </lineage>
</organism>
<feature type="transmembrane region" description="Helical" evidence="7">
    <location>
        <begin position="278"/>
        <end position="300"/>
    </location>
</feature>
<dbReference type="InterPro" id="IPR048279">
    <property type="entry name" value="MdtK-like"/>
</dbReference>
<dbReference type="EMBL" id="JANGCH010000001">
    <property type="protein sequence ID" value="MCQ5120824.1"/>
    <property type="molecule type" value="Genomic_DNA"/>
</dbReference>
<feature type="transmembrane region" description="Helical" evidence="7">
    <location>
        <begin position="163"/>
        <end position="182"/>
    </location>
</feature>
<dbReference type="CDD" id="cd13138">
    <property type="entry name" value="MATE_yoeA_like"/>
    <property type="match status" value="1"/>
</dbReference>
<evidence type="ECO:0000256" key="6">
    <source>
        <dbReference type="ARBA" id="ARBA00023136"/>
    </source>
</evidence>
<dbReference type="InterPro" id="IPR002528">
    <property type="entry name" value="MATE_fam"/>
</dbReference>
<evidence type="ECO:0000256" key="3">
    <source>
        <dbReference type="ARBA" id="ARBA00022475"/>
    </source>
</evidence>
<keyword evidence="6 7" id="KW-0472">Membrane</keyword>
<keyword evidence="4 7" id="KW-0812">Transmembrane</keyword>
<sequence>MRWELVEGKISVTLLKFALPFLFSSFLQALYGAADLFIVGRFSGSEAVSAVAIGSQLMQTITGIILGISMGSTVLIARKIGEKDDASAGRAVGTTTLLFFLLALCLTPLMYVISEDLVLFMETPPAAISDTLVYLTICACGIPFIIGYNAVSGIFRGIGDSRSPMYFIALACLINIVLDYVFTGMWGMGTAGVAAATIIAQGASFVVSLFYMMKKGLGFPLSHRQFRLYRAELGRILIVGFPLALQDALVNVSFLVITAIVNTMGLIASAAVGVVEKIIVFAMLPPSSFASAVATMSATNIGAGKRKRAFHILWYGIGFSLVFGVCFCLFAQLMPTYATALFSADPAVIEASARYLMSYSIDCILVSFVFCMNSYFSSCNLSLIAFAHSMVATFAIRIPLTYLLSKTAGSDLYHMGLAAPAATLVSLFICLPVLYFMKSLRTD</sequence>
<feature type="transmembrane region" description="Helical" evidence="7">
    <location>
        <begin position="417"/>
        <end position="437"/>
    </location>
</feature>
<dbReference type="NCBIfam" id="TIGR00797">
    <property type="entry name" value="matE"/>
    <property type="match status" value="1"/>
</dbReference>
<protein>
    <submittedName>
        <fullName evidence="8">MATE family efflux transporter</fullName>
    </submittedName>
</protein>
<feature type="transmembrane region" description="Helical" evidence="7">
    <location>
        <begin position="88"/>
        <end position="111"/>
    </location>
</feature>